<dbReference type="GeneID" id="19206038"/>
<dbReference type="AlphaFoldDB" id="A0A5M3MDG7"/>
<gene>
    <name evidence="2" type="ORF">CONPUDRAFT_168617</name>
</gene>
<keyword evidence="3" id="KW-1185">Reference proteome</keyword>
<reference evidence="3" key="1">
    <citation type="journal article" date="2012" name="Science">
        <title>The Paleozoic origin of enzymatic lignin decomposition reconstructed from 31 fungal genomes.</title>
        <authorList>
            <person name="Floudas D."/>
            <person name="Binder M."/>
            <person name="Riley R."/>
            <person name="Barry K."/>
            <person name="Blanchette R.A."/>
            <person name="Henrissat B."/>
            <person name="Martinez A.T."/>
            <person name="Otillar R."/>
            <person name="Spatafora J.W."/>
            <person name="Yadav J.S."/>
            <person name="Aerts A."/>
            <person name="Benoit I."/>
            <person name="Boyd A."/>
            <person name="Carlson A."/>
            <person name="Copeland A."/>
            <person name="Coutinho P.M."/>
            <person name="de Vries R.P."/>
            <person name="Ferreira P."/>
            <person name="Findley K."/>
            <person name="Foster B."/>
            <person name="Gaskell J."/>
            <person name="Glotzer D."/>
            <person name="Gorecki P."/>
            <person name="Heitman J."/>
            <person name="Hesse C."/>
            <person name="Hori C."/>
            <person name="Igarashi K."/>
            <person name="Jurgens J.A."/>
            <person name="Kallen N."/>
            <person name="Kersten P."/>
            <person name="Kohler A."/>
            <person name="Kuees U."/>
            <person name="Kumar T.K.A."/>
            <person name="Kuo A."/>
            <person name="LaButti K."/>
            <person name="Larrondo L.F."/>
            <person name="Lindquist E."/>
            <person name="Ling A."/>
            <person name="Lombard V."/>
            <person name="Lucas S."/>
            <person name="Lundell T."/>
            <person name="Martin R."/>
            <person name="McLaughlin D.J."/>
            <person name="Morgenstern I."/>
            <person name="Morin E."/>
            <person name="Murat C."/>
            <person name="Nagy L.G."/>
            <person name="Nolan M."/>
            <person name="Ohm R.A."/>
            <person name="Patyshakuliyeva A."/>
            <person name="Rokas A."/>
            <person name="Ruiz-Duenas F.J."/>
            <person name="Sabat G."/>
            <person name="Salamov A."/>
            <person name="Samejima M."/>
            <person name="Schmutz J."/>
            <person name="Slot J.C."/>
            <person name="St John F."/>
            <person name="Stenlid J."/>
            <person name="Sun H."/>
            <person name="Sun S."/>
            <person name="Syed K."/>
            <person name="Tsang A."/>
            <person name="Wiebenga A."/>
            <person name="Young D."/>
            <person name="Pisabarro A."/>
            <person name="Eastwood D.C."/>
            <person name="Martin F."/>
            <person name="Cullen D."/>
            <person name="Grigoriev I.V."/>
            <person name="Hibbett D.S."/>
        </authorList>
    </citation>
    <scope>NUCLEOTIDE SEQUENCE [LARGE SCALE GENOMIC DNA]</scope>
    <source>
        <strain evidence="3">RWD-64-598 SS2</strain>
    </source>
</reference>
<organism evidence="2 3">
    <name type="scientific">Coniophora puteana (strain RWD-64-598)</name>
    <name type="common">Brown rot fungus</name>
    <dbReference type="NCBI Taxonomy" id="741705"/>
    <lineage>
        <taxon>Eukaryota</taxon>
        <taxon>Fungi</taxon>
        <taxon>Dikarya</taxon>
        <taxon>Basidiomycota</taxon>
        <taxon>Agaricomycotina</taxon>
        <taxon>Agaricomycetes</taxon>
        <taxon>Agaricomycetidae</taxon>
        <taxon>Boletales</taxon>
        <taxon>Coniophorineae</taxon>
        <taxon>Coniophoraceae</taxon>
        <taxon>Coniophora</taxon>
    </lineage>
</organism>
<feature type="region of interest" description="Disordered" evidence="1">
    <location>
        <begin position="112"/>
        <end position="143"/>
    </location>
</feature>
<evidence type="ECO:0000313" key="2">
    <source>
        <dbReference type="EMBL" id="EIW76884.1"/>
    </source>
</evidence>
<evidence type="ECO:0000313" key="3">
    <source>
        <dbReference type="Proteomes" id="UP000053558"/>
    </source>
</evidence>
<protein>
    <submittedName>
        <fullName evidence="2">Uncharacterized protein</fullName>
    </submittedName>
</protein>
<accession>A0A5M3MDG7</accession>
<comment type="caution">
    <text evidence="2">The sequence shown here is derived from an EMBL/GenBank/DDBJ whole genome shotgun (WGS) entry which is preliminary data.</text>
</comment>
<evidence type="ECO:0000256" key="1">
    <source>
        <dbReference type="SAM" id="MobiDB-lite"/>
    </source>
</evidence>
<dbReference type="KEGG" id="cput:CONPUDRAFT_168617"/>
<dbReference type="Proteomes" id="UP000053558">
    <property type="component" value="Unassembled WGS sequence"/>
</dbReference>
<sequence length="261" mass="27954">MASDAAAPAVAVTQINMLATNESYEDPAWQEGAMKKIVDVVLGSGKAQDSLYAGRIEPPIPESKYKNTLFVDWDNKEDHDETTASTRFTHEITMPILRKCFADTPVVYHARLDNGSGSGSGTSTHSPHPQAPSGSDGTAAHPLRPSVAALGRPYTRVTIARMKDGAAASERRVEALFAEAAGGEEGAGASAFVWGKTYETFKEVTQPAALGVLERSVQRVQYAVLEGGDSLEAFAEPVKLDTSIAEVVHTFVTQAQEFRQT</sequence>
<dbReference type="EMBL" id="JH711585">
    <property type="protein sequence ID" value="EIW76884.1"/>
    <property type="molecule type" value="Genomic_DNA"/>
</dbReference>
<dbReference type="RefSeq" id="XP_007773203.1">
    <property type="nucleotide sequence ID" value="XM_007775013.1"/>
</dbReference>
<name>A0A5M3MDG7_CONPW</name>
<proteinExistence type="predicted"/>